<proteinExistence type="predicted"/>
<keyword evidence="1" id="KW-1133">Transmembrane helix</keyword>
<keyword evidence="1" id="KW-0472">Membrane</keyword>
<reference evidence="2 3" key="1">
    <citation type="submission" date="2021-06" db="EMBL/GenBank/DDBJ databases">
        <title>Caerostris darwini draft genome.</title>
        <authorList>
            <person name="Kono N."/>
            <person name="Arakawa K."/>
        </authorList>
    </citation>
    <scope>NUCLEOTIDE SEQUENCE [LARGE SCALE GENOMIC DNA]</scope>
</reference>
<feature type="transmembrane region" description="Helical" evidence="1">
    <location>
        <begin position="20"/>
        <end position="44"/>
    </location>
</feature>
<name>A0AAV4VDR4_9ARAC</name>
<keyword evidence="3" id="KW-1185">Reference proteome</keyword>
<protein>
    <submittedName>
        <fullName evidence="2">Uncharacterized protein</fullName>
    </submittedName>
</protein>
<comment type="caution">
    <text evidence="2">The sequence shown here is derived from an EMBL/GenBank/DDBJ whole genome shotgun (WGS) entry which is preliminary data.</text>
</comment>
<dbReference type="Proteomes" id="UP001054837">
    <property type="component" value="Unassembled WGS sequence"/>
</dbReference>
<accession>A0AAV4VDR4</accession>
<organism evidence="2 3">
    <name type="scientific">Caerostris darwini</name>
    <dbReference type="NCBI Taxonomy" id="1538125"/>
    <lineage>
        <taxon>Eukaryota</taxon>
        <taxon>Metazoa</taxon>
        <taxon>Ecdysozoa</taxon>
        <taxon>Arthropoda</taxon>
        <taxon>Chelicerata</taxon>
        <taxon>Arachnida</taxon>
        <taxon>Araneae</taxon>
        <taxon>Araneomorphae</taxon>
        <taxon>Entelegynae</taxon>
        <taxon>Araneoidea</taxon>
        <taxon>Araneidae</taxon>
        <taxon>Caerostris</taxon>
    </lineage>
</organism>
<gene>
    <name evidence="2" type="ORF">CDAR_227971</name>
</gene>
<evidence type="ECO:0000313" key="2">
    <source>
        <dbReference type="EMBL" id="GIY68277.1"/>
    </source>
</evidence>
<evidence type="ECO:0000313" key="3">
    <source>
        <dbReference type="Proteomes" id="UP001054837"/>
    </source>
</evidence>
<keyword evidence="1" id="KW-0812">Transmembrane</keyword>
<dbReference type="EMBL" id="BPLQ01012852">
    <property type="protein sequence ID" value="GIY68277.1"/>
    <property type="molecule type" value="Genomic_DNA"/>
</dbReference>
<evidence type="ECO:0000256" key="1">
    <source>
        <dbReference type="SAM" id="Phobius"/>
    </source>
</evidence>
<sequence length="125" mass="14723">MKIYYSKLQNAFRNKPHLKFLYILKIAFAATLVENVSNHPNLFFKKRLRRLKNLARVIRLRDVTIIEHVSLPEHRNLENFNCPNYHRKTILSVALLAFDCCSETELFAERFSFEMPLGAIIASRD</sequence>
<dbReference type="AlphaFoldDB" id="A0AAV4VDR4"/>